<feature type="domain" description="CHRD" evidence="2">
    <location>
        <begin position="38"/>
        <end position="155"/>
    </location>
</feature>
<evidence type="ECO:0000313" key="4">
    <source>
        <dbReference type="Proteomes" id="UP000659698"/>
    </source>
</evidence>
<dbReference type="InterPro" id="IPR010895">
    <property type="entry name" value="CHRD"/>
</dbReference>
<proteinExistence type="predicted"/>
<evidence type="ECO:0000256" key="1">
    <source>
        <dbReference type="SAM" id="SignalP"/>
    </source>
</evidence>
<dbReference type="Proteomes" id="UP000659698">
    <property type="component" value="Unassembled WGS sequence"/>
</dbReference>
<evidence type="ECO:0000259" key="2">
    <source>
        <dbReference type="PROSITE" id="PS50933"/>
    </source>
</evidence>
<keyword evidence="4" id="KW-1185">Reference proteome</keyword>
<comment type="caution">
    <text evidence="3">The sequence shown here is derived from an EMBL/GenBank/DDBJ whole genome shotgun (WGS) entry which is preliminary data.</text>
</comment>
<reference evidence="3 4" key="1">
    <citation type="journal article" date="2019" name="Int. J. Syst. Evol. Microbiol.">
        <title>Rufibacter sediminis sp. nov., isolated from freshwater lake sediment.</title>
        <authorList>
            <person name="Qu J.H."/>
            <person name="Zhang L.J."/>
            <person name="Fu Y.H."/>
            <person name="Li H.F."/>
        </authorList>
    </citation>
    <scope>NUCLEOTIDE SEQUENCE [LARGE SCALE GENOMIC DNA]</scope>
    <source>
        <strain evidence="3 4">H-1</strain>
    </source>
</reference>
<keyword evidence="1" id="KW-0732">Signal</keyword>
<sequence length="155" mass="17177">MKTTTHLFRLAFGLFVTLSFALASCSSDDDDDDQPSNIVQLQNSTLTPDQEEHTVISTATGTFSGTYDRTTKIITYNISWNGITPINMHFHRGELKKSGPVVIPIDGPYTSAITNAKTPPLTEAQETEMLAGLWYVNVHSDQYKNGEIRGQVRPQ</sequence>
<dbReference type="SMART" id="SM00754">
    <property type="entry name" value="CHRD"/>
    <property type="match status" value="1"/>
</dbReference>
<evidence type="ECO:0000313" key="3">
    <source>
        <dbReference type="EMBL" id="MBC3541046.1"/>
    </source>
</evidence>
<name>A0ABR6VV56_9BACT</name>
<dbReference type="PROSITE" id="PS50933">
    <property type="entry name" value="CHRD"/>
    <property type="match status" value="1"/>
</dbReference>
<protein>
    <submittedName>
        <fullName evidence="3">CHRD domain-containing protein</fullName>
    </submittedName>
</protein>
<organism evidence="3 4">
    <name type="scientific">Rufibacter sediminis</name>
    <dbReference type="NCBI Taxonomy" id="2762756"/>
    <lineage>
        <taxon>Bacteria</taxon>
        <taxon>Pseudomonadati</taxon>
        <taxon>Bacteroidota</taxon>
        <taxon>Cytophagia</taxon>
        <taxon>Cytophagales</taxon>
        <taxon>Hymenobacteraceae</taxon>
        <taxon>Rufibacter</taxon>
    </lineage>
</organism>
<accession>A0ABR6VV56</accession>
<dbReference type="RefSeq" id="WP_186639525.1">
    <property type="nucleotide sequence ID" value="NZ_JACOAF010000035.1"/>
</dbReference>
<dbReference type="Pfam" id="PF07452">
    <property type="entry name" value="CHRD"/>
    <property type="match status" value="1"/>
</dbReference>
<gene>
    <name evidence="3" type="ORF">H7U12_15230</name>
</gene>
<feature type="chain" id="PRO_5045399943" evidence="1">
    <location>
        <begin position="24"/>
        <end position="155"/>
    </location>
</feature>
<dbReference type="PROSITE" id="PS51257">
    <property type="entry name" value="PROKAR_LIPOPROTEIN"/>
    <property type="match status" value="1"/>
</dbReference>
<dbReference type="EMBL" id="JACOAF010000035">
    <property type="protein sequence ID" value="MBC3541046.1"/>
    <property type="molecule type" value="Genomic_DNA"/>
</dbReference>
<feature type="signal peptide" evidence="1">
    <location>
        <begin position="1"/>
        <end position="23"/>
    </location>
</feature>